<dbReference type="RefSeq" id="WP_089819868.1">
    <property type="nucleotide sequence ID" value="NZ_FORQ01000002.1"/>
</dbReference>
<accession>A0A1I3M9V5</accession>
<dbReference type="Proteomes" id="UP000242560">
    <property type="component" value="Unassembled WGS sequence"/>
</dbReference>
<protein>
    <recommendedName>
        <fullName evidence="1">Glycosyltransferase 2-like domain-containing protein</fullName>
    </recommendedName>
</protein>
<dbReference type="InterPro" id="IPR001173">
    <property type="entry name" value="Glyco_trans_2-like"/>
</dbReference>
<sequence>MENKLAIIIPFYKEKYFRWTLESLKNQSNRNFSVYVGNDNSPDQIEDLLLEFSTDLNFQYQKFNKNLGAQSLAQQWDRCIALSANEDWIMILGDDDVLGENVVEQFYKHLKTVEDLKIKVIRFASQLINEDGEKTSKIFLNPEIEKAGTSYIRTLQGNGRSTLTEHIFCRSAYEKHGFKDFPVAFGSDNVAWLEFPDMANIFSINDAVVRVRISKEHLSSRNDNGLDYRKKEGIYLFNRYIIANYGEYFTIDEKILILKKAYRNLRYFSRDNLKTLLFFIFMFRKIGLKTIQIIQDNRFNH</sequence>
<dbReference type="PANTHER" id="PTHR22916:SF3">
    <property type="entry name" value="UDP-GLCNAC:BETAGAL BETA-1,3-N-ACETYLGLUCOSAMINYLTRANSFERASE-LIKE PROTEIN 1"/>
    <property type="match status" value="1"/>
</dbReference>
<name>A0A1I3M9V5_9FLAO</name>
<proteinExistence type="predicted"/>
<dbReference type="PANTHER" id="PTHR22916">
    <property type="entry name" value="GLYCOSYLTRANSFERASE"/>
    <property type="match status" value="1"/>
</dbReference>
<evidence type="ECO:0000259" key="1">
    <source>
        <dbReference type="Pfam" id="PF00535"/>
    </source>
</evidence>
<dbReference type="Pfam" id="PF00535">
    <property type="entry name" value="Glycos_transf_2"/>
    <property type="match status" value="1"/>
</dbReference>
<reference evidence="3" key="1">
    <citation type="submission" date="2016-10" db="EMBL/GenBank/DDBJ databases">
        <authorList>
            <person name="Varghese N."/>
            <person name="Submissions S."/>
        </authorList>
    </citation>
    <scope>NUCLEOTIDE SEQUENCE [LARGE SCALE GENOMIC DNA]</scope>
    <source>
        <strain evidence="3">DSM 22251</strain>
    </source>
</reference>
<dbReference type="SUPFAM" id="SSF53448">
    <property type="entry name" value="Nucleotide-diphospho-sugar transferases"/>
    <property type="match status" value="1"/>
</dbReference>
<keyword evidence="3" id="KW-1185">Reference proteome</keyword>
<gene>
    <name evidence="2" type="ORF">SAMN05421638_1619</name>
</gene>
<dbReference type="Gene3D" id="3.90.550.10">
    <property type="entry name" value="Spore Coat Polysaccharide Biosynthesis Protein SpsA, Chain A"/>
    <property type="match status" value="1"/>
</dbReference>
<dbReference type="AlphaFoldDB" id="A0A1I3M9V5"/>
<feature type="domain" description="Glycosyltransferase 2-like" evidence="1">
    <location>
        <begin position="7"/>
        <end position="115"/>
    </location>
</feature>
<dbReference type="InterPro" id="IPR029044">
    <property type="entry name" value="Nucleotide-diphossugar_trans"/>
</dbReference>
<dbReference type="GO" id="GO:0016758">
    <property type="term" value="F:hexosyltransferase activity"/>
    <property type="evidence" value="ECO:0007669"/>
    <property type="project" value="UniProtKB-ARBA"/>
</dbReference>
<dbReference type="CDD" id="cd00761">
    <property type="entry name" value="Glyco_tranf_GTA_type"/>
    <property type="match status" value="1"/>
</dbReference>
<dbReference type="EMBL" id="FORQ01000002">
    <property type="protein sequence ID" value="SFI93771.1"/>
    <property type="molecule type" value="Genomic_DNA"/>
</dbReference>
<evidence type="ECO:0000313" key="2">
    <source>
        <dbReference type="EMBL" id="SFI93771.1"/>
    </source>
</evidence>
<organism evidence="2 3">
    <name type="scientific">Kaistella treverensis</name>
    <dbReference type="NCBI Taxonomy" id="631455"/>
    <lineage>
        <taxon>Bacteria</taxon>
        <taxon>Pseudomonadati</taxon>
        <taxon>Bacteroidota</taxon>
        <taxon>Flavobacteriia</taxon>
        <taxon>Flavobacteriales</taxon>
        <taxon>Weeksellaceae</taxon>
        <taxon>Chryseobacterium group</taxon>
        <taxon>Kaistella</taxon>
    </lineage>
</organism>
<evidence type="ECO:0000313" key="3">
    <source>
        <dbReference type="Proteomes" id="UP000242560"/>
    </source>
</evidence>